<evidence type="ECO:0000259" key="2">
    <source>
        <dbReference type="Pfam" id="PF03732"/>
    </source>
</evidence>
<feature type="domain" description="Retrotransposon gag" evidence="2">
    <location>
        <begin position="149"/>
        <end position="239"/>
    </location>
</feature>
<feature type="region of interest" description="Disordered" evidence="1">
    <location>
        <begin position="277"/>
        <end position="324"/>
    </location>
</feature>
<dbReference type="Pfam" id="PF03732">
    <property type="entry name" value="Retrotrans_gag"/>
    <property type="match status" value="1"/>
</dbReference>
<organism evidence="3 4">
    <name type="scientific">Prunus mume</name>
    <name type="common">Japanese apricot</name>
    <name type="synonym">Armeniaca mume</name>
    <dbReference type="NCBI Taxonomy" id="102107"/>
    <lineage>
        <taxon>Eukaryota</taxon>
        <taxon>Viridiplantae</taxon>
        <taxon>Streptophyta</taxon>
        <taxon>Embryophyta</taxon>
        <taxon>Tracheophyta</taxon>
        <taxon>Spermatophyta</taxon>
        <taxon>Magnoliopsida</taxon>
        <taxon>eudicotyledons</taxon>
        <taxon>Gunneridae</taxon>
        <taxon>Pentapetalae</taxon>
        <taxon>rosids</taxon>
        <taxon>fabids</taxon>
        <taxon>Rosales</taxon>
        <taxon>Rosaceae</taxon>
        <taxon>Amygdaloideae</taxon>
        <taxon>Amygdaleae</taxon>
        <taxon>Prunus</taxon>
    </lineage>
</organism>
<feature type="region of interest" description="Disordered" evidence="1">
    <location>
        <begin position="1"/>
        <end position="65"/>
    </location>
</feature>
<dbReference type="Proteomes" id="UP000694861">
    <property type="component" value="Linkage group LG3"/>
</dbReference>
<reference evidence="3" key="1">
    <citation type="journal article" date="2012" name="Nat. Commun.">
        <title>The genome of Prunus mume.</title>
        <authorList>
            <person name="Zhang Q."/>
            <person name="Chen W."/>
            <person name="Sun L."/>
            <person name="Zhao F."/>
            <person name="Huang B."/>
            <person name="Yang W."/>
            <person name="Tao Y."/>
            <person name="Wang J."/>
            <person name="Yuan Z."/>
            <person name="Fan G."/>
            <person name="Xing Z."/>
            <person name="Han C."/>
            <person name="Pan H."/>
            <person name="Zhong X."/>
            <person name="Shi W."/>
            <person name="Liang X."/>
            <person name="Du D."/>
            <person name="Sun F."/>
            <person name="Xu Z."/>
            <person name="Hao R."/>
            <person name="Lv T."/>
            <person name="Lv Y."/>
            <person name="Zheng Z."/>
            <person name="Sun M."/>
            <person name="Luo L."/>
            <person name="Cai M."/>
            <person name="Gao Y."/>
            <person name="Wang J."/>
            <person name="Yin Y."/>
            <person name="Xu X."/>
            <person name="Cheng T."/>
            <person name="Wang J."/>
        </authorList>
    </citation>
    <scope>NUCLEOTIDE SEQUENCE [LARGE SCALE GENOMIC DNA]</scope>
</reference>
<accession>A0ABM0NN36</accession>
<gene>
    <name evidence="4" type="primary">LOC103326789</name>
</gene>
<dbReference type="GeneID" id="103326789"/>
<feature type="compositionally biased region" description="Polar residues" evidence="1">
    <location>
        <begin position="1"/>
        <end position="12"/>
    </location>
</feature>
<evidence type="ECO:0000313" key="4">
    <source>
        <dbReference type="RefSeq" id="XP_008227251.1"/>
    </source>
</evidence>
<dbReference type="PANTHER" id="PTHR33223:SF10">
    <property type="entry name" value="AMINOTRANSFERASE-LIKE PLANT MOBILE DOMAIN-CONTAINING PROTEIN"/>
    <property type="match status" value="1"/>
</dbReference>
<sequence>MSIDSIGSTTRRPNGRDLRLGSTQNSETHGYKSPIRKTRGLQFTEESDSEYVPSKTSSTYRSATSTRYLEARPVSPQKCLEDYSFEEIPSQDPVVRFLFQRVQKMENDRVRSQEPDWGKLRPGPFTERIKRSRQAIGCKGLSDKGQCLLFLSSLIGAALNWFYQLEPKTVDSFDELGQIFLNHFMIQTNRLYSADYLYMIRQREDKPLREYVACFSHEYSKCPKTYDMAAYGTFKSGLQSSHFRYLVHSSNWRTYDKLMKQAAIHVKAEYFNSKFGPSARHEEPASNGYPRQGSTYGPRRNDEPSAGHKRKDDRDNRQGGFKKR</sequence>
<evidence type="ECO:0000313" key="3">
    <source>
        <dbReference type="Proteomes" id="UP000694861"/>
    </source>
</evidence>
<proteinExistence type="predicted"/>
<dbReference type="RefSeq" id="XP_008227251.1">
    <property type="nucleotide sequence ID" value="XM_008229029.1"/>
</dbReference>
<protein>
    <submittedName>
        <fullName evidence="4">Uncharacterized protein LOC103326789</fullName>
    </submittedName>
</protein>
<name>A0ABM0NN36_PRUMU</name>
<feature type="compositionally biased region" description="Basic and acidic residues" evidence="1">
    <location>
        <begin position="299"/>
        <end position="317"/>
    </location>
</feature>
<feature type="compositionally biased region" description="Low complexity" evidence="1">
    <location>
        <begin position="56"/>
        <end position="65"/>
    </location>
</feature>
<keyword evidence="3" id="KW-1185">Reference proteome</keyword>
<dbReference type="InterPro" id="IPR005162">
    <property type="entry name" value="Retrotrans_gag_dom"/>
</dbReference>
<evidence type="ECO:0000256" key="1">
    <source>
        <dbReference type="SAM" id="MobiDB-lite"/>
    </source>
</evidence>
<reference evidence="4" key="2">
    <citation type="submission" date="2025-08" db="UniProtKB">
        <authorList>
            <consortium name="RefSeq"/>
        </authorList>
    </citation>
    <scope>IDENTIFICATION</scope>
</reference>
<dbReference type="PANTHER" id="PTHR33223">
    <property type="entry name" value="CCHC-TYPE DOMAIN-CONTAINING PROTEIN"/>
    <property type="match status" value="1"/>
</dbReference>